<comment type="caution">
    <text evidence="1">The sequence shown here is derived from an EMBL/GenBank/DDBJ whole genome shotgun (WGS) entry which is preliminary data.</text>
</comment>
<reference evidence="1 2" key="1">
    <citation type="journal article" date="2013" name="Genome Biol. Evol.">
        <title>Genomes of Stigonematalean cyanobacteria (subsection V) and the evolution of oxygenic photosynthesis from prokaryotes to plastids.</title>
        <authorList>
            <person name="Dagan T."/>
            <person name="Roettger M."/>
            <person name="Stucken K."/>
            <person name="Landan G."/>
            <person name="Koch R."/>
            <person name="Major P."/>
            <person name="Gould S.B."/>
            <person name="Goremykin V.V."/>
            <person name="Rippka R."/>
            <person name="Tandeau de Marsac N."/>
            <person name="Gugger M."/>
            <person name="Lockhart P.J."/>
            <person name="Allen J.F."/>
            <person name="Brune I."/>
            <person name="Maus I."/>
            <person name="Puhler A."/>
            <person name="Martin W.F."/>
        </authorList>
    </citation>
    <scope>NUCLEOTIDE SEQUENCE [LARGE SCALE GENOMIC DNA]</scope>
    <source>
        <strain evidence="1 2">PCC 7110</strain>
    </source>
</reference>
<name>A0A139XHE0_9CYAN</name>
<evidence type="ECO:0008006" key="3">
    <source>
        <dbReference type="Google" id="ProtNLM"/>
    </source>
</evidence>
<dbReference type="Proteomes" id="UP000076925">
    <property type="component" value="Unassembled WGS sequence"/>
</dbReference>
<evidence type="ECO:0000313" key="1">
    <source>
        <dbReference type="EMBL" id="KYC44091.1"/>
    </source>
</evidence>
<dbReference type="Gene3D" id="3.40.50.300">
    <property type="entry name" value="P-loop containing nucleotide triphosphate hydrolases"/>
    <property type="match status" value="2"/>
</dbReference>
<dbReference type="SUPFAM" id="SSF52540">
    <property type="entry name" value="P-loop containing nucleoside triphosphate hydrolases"/>
    <property type="match status" value="2"/>
</dbReference>
<dbReference type="RefSeq" id="WP_017741396.1">
    <property type="nucleotide sequence ID" value="NZ_KQ976354.1"/>
</dbReference>
<proteinExistence type="predicted"/>
<dbReference type="STRING" id="128403.WA1_02830"/>
<gene>
    <name evidence="1" type="ORF">WA1_02830</name>
</gene>
<dbReference type="InterPro" id="IPR027417">
    <property type="entry name" value="P-loop_NTPase"/>
</dbReference>
<protein>
    <recommendedName>
        <fullName evidence="3">Helicase</fullName>
    </recommendedName>
</protein>
<organism evidence="1 2">
    <name type="scientific">Scytonema hofmannii PCC 7110</name>
    <dbReference type="NCBI Taxonomy" id="128403"/>
    <lineage>
        <taxon>Bacteria</taxon>
        <taxon>Bacillati</taxon>
        <taxon>Cyanobacteriota</taxon>
        <taxon>Cyanophyceae</taxon>
        <taxon>Nostocales</taxon>
        <taxon>Scytonemataceae</taxon>
        <taxon>Scytonema</taxon>
    </lineage>
</organism>
<evidence type="ECO:0000313" key="2">
    <source>
        <dbReference type="Proteomes" id="UP000076925"/>
    </source>
</evidence>
<accession>A0A139XHE0</accession>
<dbReference type="EMBL" id="ANNX02000012">
    <property type="protein sequence ID" value="KYC44091.1"/>
    <property type="molecule type" value="Genomic_DNA"/>
</dbReference>
<keyword evidence="2" id="KW-1185">Reference proteome</keyword>
<dbReference type="OrthoDB" id="5557210at2"/>
<sequence>MKIREAQGHIFELAFNTGILTALHQSGMKYAHMDLFINDLKRINHRGVVNKLVEMKLLEGFIDAESQRIWAAWGKFLLLRGHLGGLGLWEELMNSLEFSFVSNRNWELLYMQCCLSDEASMRTLEKHQYERYSQILSQFDITADRVTSYINQYAKTGEFLKADTLMLMSKDGEKNKEYYIVCVDLSAFTVENNQNNELNYQKNNDESRHEEEQLELWNLSSASSILAYLKAELRYLMSKSVYHKLKLDTQKGTNQQLIGQYIQDYLTAFSYYDKDFVKLVQAASYSASFVKFLESENKIPKDATVQVTAIGYTTRGISTLNVIREDFHILDLCANAYKSMKGRQKSDRENSINTYEQTLFKMLNLIKRNAVYCFSRSLEQVGISVKEKLIENSQPEPLSHEQKVNQFVDSLCDTNCQEDKTVCFSEILTNFNNPSDFLASSISSKYYLTEEISLIDAHAKIIQEYLSGNYRNLFLTGNPGIGKTTAVVNFLREHADEGFLFFYISPRLSVNEDTINKFKDKKTGHLFADDLFCISTSRALIAANNNQPTVRYYSNSNNQTFESLGVTFCGAEYDEKLNTNRKNLINRQSRSLLGYNNKSGTGVIRSLCEAGHILIKQQKNKIVITSSTQSLRKLNSGGDSLDNFERLFRSVTNNGEIIPELMGELSSRLKHIIVMIDEVTGDNAGVEWFHSMKKWLGKKLELFDHSYGFNTKLIVADASLTGIDVVKPHLGTKEAEPDKIYCFFVDKEQEPLEVSYLSFDNYSVAQSNVDSAIINVNSFPAKQIDITYKVFFEVNKINDDGSVKIKLGQSVRDEALINEIIHYVNQPELGQLIVYIQDKQRLRQLISLVKKKLSWFKKNETYLEIHSQVTDMETLLKCKNQVRVVFMTSSAARGISFPHAKHIIVELPRFQIENNLMEIIQVIYRGRGEFGEGQNNDRACKKITVYIIEQVFTNTPNNQQSNSTRAANLIGSLLVLRAAVMTRILGAGNLGGRNIAMIPVGGKAIYSSGETFSTRIKSLMQLLRSHQRLHPDDLNVKLVFENLSTLFKSSEFLIQPPRVSNSSVVQQQARKKISLLSLLELGVDFLFDQCSCMAELLEIELNPQVYMDGSLLIIPMNNYTVTSRYSIDPYSQIRSYITTNFRNALKNISQGDYSGNIKNEILFTIDFIEHLLQNEGNTQQISDSSNFSDQYLAIPIHFLLKDKILQSSFIGDENSPMSYDFRILLERYIKALYPANDFLPIGNGYPDFPWVIFKSYDLAQIRRSLFKANYFLNSRSLNLLNLILSRQ</sequence>